<sequence>MDDDKYFKEDKWESDDDYELTKAEVVLQPVGTPGGSIESEEDDFVISDDKRSGDAHWIHTVDNEFAQTFLDRLIGFDELPKSTYSSALCKRCHTVNLGKSVTMQSLRRKLSPCIICRLSPRLSQATKSAHPDIQVGFPVLLAPDSPVRFDLFREWLRVCDQSHTACNHRGSTTDLPTRVIDVGDGAGDIVRLSAFSPEDRENYRTDYIALSYCWGNLPEEETRAFCTSLENIGERFEQGFDLEKLPQTFRDAITLTRKLGKRYLWVDCLCITQHGDSDSEDWKREVRKMEAVFRNAYCTIAATSAKDPAEGFLGRPPAQTPDLQFIRVNSAVHGRIYVSATADTFREDVENGVLSQRAWALQERALSRRTIHFTANQAYFECGDGIRCETLSHMRNSKALFMGDPYFPESLNLRTGQEKIRLFQTMFETYSQLGITRLTDRALAISGLEQRLATTFRTKCGYGVFEKYLHRSLLWQRPEPAKLKRISYSGDMEVPSWSWMAYDGKIKYLNIDSDFVEWSEDVRHGPRSAKSFCI</sequence>
<proteinExistence type="predicted"/>
<dbReference type="KEGG" id="ela:UCREL1_6289"/>
<keyword evidence="3" id="KW-1185">Reference proteome</keyword>
<dbReference type="STRING" id="1287681.M7SR86"/>
<name>M7SR86_EUTLA</name>
<dbReference type="Pfam" id="PF06985">
    <property type="entry name" value="HET"/>
    <property type="match status" value="1"/>
</dbReference>
<organism evidence="2 3">
    <name type="scientific">Eutypa lata (strain UCR-EL1)</name>
    <name type="common">Grapevine dieback disease fungus</name>
    <name type="synonym">Eutypa armeniacae</name>
    <dbReference type="NCBI Taxonomy" id="1287681"/>
    <lineage>
        <taxon>Eukaryota</taxon>
        <taxon>Fungi</taxon>
        <taxon>Dikarya</taxon>
        <taxon>Ascomycota</taxon>
        <taxon>Pezizomycotina</taxon>
        <taxon>Sordariomycetes</taxon>
        <taxon>Xylariomycetidae</taxon>
        <taxon>Xylariales</taxon>
        <taxon>Diatrypaceae</taxon>
        <taxon>Eutypa</taxon>
    </lineage>
</organism>
<dbReference type="OrthoDB" id="5125733at2759"/>
<dbReference type="OMA" id="IWIYLER"/>
<gene>
    <name evidence="2" type="ORF">UCREL1_6289</name>
</gene>
<reference evidence="3" key="1">
    <citation type="journal article" date="2013" name="Genome Announc.">
        <title>Draft genome sequence of the grapevine dieback fungus Eutypa lata UCR-EL1.</title>
        <authorList>
            <person name="Blanco-Ulate B."/>
            <person name="Rolshausen P.E."/>
            <person name="Cantu D."/>
        </authorList>
    </citation>
    <scope>NUCLEOTIDE SEQUENCE [LARGE SCALE GENOMIC DNA]</scope>
    <source>
        <strain evidence="3">UCR-EL1</strain>
    </source>
</reference>
<feature type="domain" description="Heterokaryon incompatibility" evidence="1">
    <location>
        <begin position="207"/>
        <end position="363"/>
    </location>
</feature>
<dbReference type="InterPro" id="IPR010730">
    <property type="entry name" value="HET"/>
</dbReference>
<dbReference type="HOGENOM" id="CLU_002639_7_1_1"/>
<evidence type="ECO:0000313" key="2">
    <source>
        <dbReference type="EMBL" id="EMR66742.1"/>
    </source>
</evidence>
<dbReference type="EMBL" id="KB706595">
    <property type="protein sequence ID" value="EMR66742.1"/>
    <property type="molecule type" value="Genomic_DNA"/>
</dbReference>
<dbReference type="Proteomes" id="UP000012174">
    <property type="component" value="Unassembled WGS sequence"/>
</dbReference>
<protein>
    <submittedName>
        <fullName evidence="2">Putative tol-like protein</fullName>
    </submittedName>
</protein>
<dbReference type="eggNOG" id="ENOG502R41Z">
    <property type="taxonomic scope" value="Eukaryota"/>
</dbReference>
<evidence type="ECO:0000313" key="3">
    <source>
        <dbReference type="Proteomes" id="UP000012174"/>
    </source>
</evidence>
<dbReference type="PANTHER" id="PTHR33112:SF10">
    <property type="entry name" value="TOL"/>
    <property type="match status" value="1"/>
</dbReference>
<dbReference type="PANTHER" id="PTHR33112">
    <property type="entry name" value="DOMAIN PROTEIN, PUTATIVE-RELATED"/>
    <property type="match status" value="1"/>
</dbReference>
<accession>M7SR86</accession>
<dbReference type="AlphaFoldDB" id="M7SR86"/>
<evidence type="ECO:0000259" key="1">
    <source>
        <dbReference type="Pfam" id="PF06985"/>
    </source>
</evidence>